<feature type="domain" description="FAD-binding" evidence="1">
    <location>
        <begin position="6"/>
        <end position="324"/>
    </location>
</feature>
<dbReference type="InterPro" id="IPR036188">
    <property type="entry name" value="FAD/NAD-bd_sf"/>
</dbReference>
<dbReference type="InterPro" id="IPR002938">
    <property type="entry name" value="FAD-bd"/>
</dbReference>
<organism evidence="2 3">
    <name type="scientific">Candidatus Doriopsillibacter californiensis</name>
    <dbReference type="NCBI Taxonomy" id="2970740"/>
    <lineage>
        <taxon>Bacteria</taxon>
        <taxon>Pseudomonadati</taxon>
        <taxon>Pseudomonadota</taxon>
        <taxon>Gammaproteobacteria</taxon>
        <taxon>Candidatus Tethybacterales</taxon>
        <taxon>Candidatus Persebacteraceae</taxon>
        <taxon>Candidatus Doriopsillibacter</taxon>
    </lineage>
</organism>
<dbReference type="Gene3D" id="3.30.9.10">
    <property type="entry name" value="D-Amino Acid Oxidase, subunit A, domain 2"/>
    <property type="match status" value="1"/>
</dbReference>
<dbReference type="InterPro" id="IPR051205">
    <property type="entry name" value="UbiH/COQ6_monooxygenase"/>
</dbReference>
<gene>
    <name evidence="2" type="ORF">NQX30_07105</name>
</gene>
<accession>A0ABT7QN49</accession>
<dbReference type="Proteomes" id="UP001168167">
    <property type="component" value="Unassembled WGS sequence"/>
</dbReference>
<dbReference type="PRINTS" id="PR00420">
    <property type="entry name" value="RNGMNOXGNASE"/>
</dbReference>
<dbReference type="PANTHER" id="PTHR43876">
    <property type="entry name" value="UBIQUINONE BIOSYNTHESIS MONOOXYGENASE COQ6, MITOCHONDRIAL"/>
    <property type="match status" value="1"/>
</dbReference>
<comment type="caution">
    <text evidence="2">The sequence shown here is derived from an EMBL/GenBank/DDBJ whole genome shotgun (WGS) entry which is preliminary data.</text>
</comment>
<dbReference type="Pfam" id="PF01494">
    <property type="entry name" value="FAD_binding_3"/>
    <property type="match status" value="1"/>
</dbReference>
<protein>
    <submittedName>
        <fullName evidence="2">FAD-dependent oxidoreductase</fullName>
    </submittedName>
</protein>
<evidence type="ECO:0000259" key="1">
    <source>
        <dbReference type="Pfam" id="PF01494"/>
    </source>
</evidence>
<keyword evidence="3" id="KW-1185">Reference proteome</keyword>
<dbReference type="EMBL" id="JANQAO010000004">
    <property type="protein sequence ID" value="MDM5148129.1"/>
    <property type="molecule type" value="Genomic_DNA"/>
</dbReference>
<reference evidence="2" key="1">
    <citation type="submission" date="2022-08" db="EMBL/GenBank/DDBJ databases">
        <authorList>
            <person name="Dzunkova M."/>
            <person name="La Clair J."/>
            <person name="Tyml T."/>
            <person name="Doud D."/>
            <person name="Schulz F."/>
            <person name="Piquer S."/>
            <person name="Porcel Sanchis D."/>
            <person name="Osborn A."/>
            <person name="Robinson D."/>
            <person name="Louie K.B."/>
            <person name="Bowen B.P."/>
            <person name="Bowers R."/>
            <person name="Lee J."/>
            <person name="Arnau Llombart V."/>
            <person name="Diaz Villanueva W."/>
            <person name="Gosliner T."/>
            <person name="Northen T."/>
            <person name="Cheng J.-F."/>
            <person name="Burkart M.D."/>
            <person name="Woyke T."/>
        </authorList>
    </citation>
    <scope>NUCLEOTIDE SEQUENCE</scope>
    <source>
        <strain evidence="2">Df01</strain>
    </source>
</reference>
<dbReference type="SUPFAM" id="SSF51905">
    <property type="entry name" value="FAD/NAD(P)-binding domain"/>
    <property type="match status" value="1"/>
</dbReference>
<sequence>MDTRLTNICIIGGGIAGLTCAALLRQRHGAEVLVLERASKNGTEDGKSVMFNASSAAVLAEVGAWPEKNAALRQIFVSFGNAPGSATIGDGNVPLGYGASHHTVLQTLTTSLDNSLCLSANVKKLTPENDAVRVDYETPEGEKSVKAQAVVIACAWPGLPTPFQSRVFDYQQAVIALTAKTDNWPPHCAFENFGKNGIVALVPRADANKPVGVIICASEAAAGQLTVLNDNAFMQIINDEFGGRFRLHSPSKRFVYAPQARHVRPLAAARIACLGGGASMLHPAGAQGLNIGIADADCLSSLLAKNSKSSVEDALLNYVRRRSVAHVATLAATSVLAMGGHARFFPFRVAGGLIASTLSAASLPWRHQITRFLSGQKNITTV</sequence>
<name>A0ABT7QN49_9GAMM</name>
<dbReference type="PANTHER" id="PTHR43876:SF7">
    <property type="entry name" value="UBIQUINONE BIOSYNTHESIS MONOOXYGENASE COQ6, MITOCHONDRIAL"/>
    <property type="match status" value="1"/>
</dbReference>
<evidence type="ECO:0000313" key="3">
    <source>
        <dbReference type="Proteomes" id="UP001168167"/>
    </source>
</evidence>
<evidence type="ECO:0000313" key="2">
    <source>
        <dbReference type="EMBL" id="MDM5148129.1"/>
    </source>
</evidence>
<reference evidence="2" key="2">
    <citation type="journal article" date="2023" name="Microbiome">
        <title>Synthase-selected sorting approach identifies a beta-lactone synthase in a nudibranch symbiotic bacterium.</title>
        <authorList>
            <person name="Dzunkova M."/>
            <person name="La Clair J.J."/>
            <person name="Tyml T."/>
            <person name="Doud D."/>
            <person name="Schulz F."/>
            <person name="Piquer-Esteban S."/>
            <person name="Porcel Sanchis D."/>
            <person name="Osborn A."/>
            <person name="Robinson D."/>
            <person name="Louie K.B."/>
            <person name="Bowen B.P."/>
            <person name="Bowers R.M."/>
            <person name="Lee J."/>
            <person name="Arnau V."/>
            <person name="Diaz-Villanueva W."/>
            <person name="Stepanauskas R."/>
            <person name="Gosliner T."/>
            <person name="Date S.V."/>
            <person name="Northen T.R."/>
            <person name="Cheng J.F."/>
            <person name="Burkart M.D."/>
            <person name="Woyke T."/>
        </authorList>
    </citation>
    <scope>NUCLEOTIDE SEQUENCE</scope>
    <source>
        <strain evidence="2">Df01</strain>
    </source>
</reference>
<dbReference type="Gene3D" id="3.50.50.60">
    <property type="entry name" value="FAD/NAD(P)-binding domain"/>
    <property type="match status" value="2"/>
</dbReference>
<proteinExistence type="predicted"/>